<accession>A0A813M9P5</accession>
<sequence>MNNKRKNGSEEGLQIELDENIKEDIQNEKINFADDKIEIEDIDDKYSKNKKRIFDDKSQTFFEKICNKAFVDLIDTDLDQTAQNSDIHYGNQTNNYDPKNSITNIQKTSLLCQAENNFDTNIMSHNLLNILKKADLQPKKFRNIQDLNLGKKECLLYLIERNRKNNIFCPFDEIAFYKIHNFDTGIKLEPRDVLVRVQELCNYEPNSIMNLMPNCIATFLLQFFFDIFQPSELKSINKKTLDIMLKLKNRLNPESYLDTNFINMHILENVIWNCFALYKYRFNSTYKIGFLNYLISLYCFMEILESSDKKAKISKILPFYIEALVLNGFLKRKDLESLQLDESKNYVRKFMSHLNGVNSEVPKLKNICRLFIKNRLVNFDRITIDKLSLDDENKNFLLFDHEFQNLFAQNEINLF</sequence>
<evidence type="ECO:0000313" key="1">
    <source>
        <dbReference type="EMBL" id="CAF0703580.1"/>
    </source>
</evidence>
<dbReference type="EMBL" id="CAJNOC010000003">
    <property type="protein sequence ID" value="CAF0703580.1"/>
    <property type="molecule type" value="Genomic_DNA"/>
</dbReference>
<dbReference type="Proteomes" id="UP000663879">
    <property type="component" value="Unassembled WGS sequence"/>
</dbReference>
<comment type="caution">
    <text evidence="1">The sequence shown here is derived from an EMBL/GenBank/DDBJ whole genome shotgun (WGS) entry which is preliminary data.</text>
</comment>
<gene>
    <name evidence="1" type="ORF">OXX778_LOCUS71</name>
</gene>
<organism evidence="1 2">
    <name type="scientific">Brachionus calyciflorus</name>
    <dbReference type="NCBI Taxonomy" id="104777"/>
    <lineage>
        <taxon>Eukaryota</taxon>
        <taxon>Metazoa</taxon>
        <taxon>Spiralia</taxon>
        <taxon>Gnathifera</taxon>
        <taxon>Rotifera</taxon>
        <taxon>Eurotatoria</taxon>
        <taxon>Monogononta</taxon>
        <taxon>Pseudotrocha</taxon>
        <taxon>Ploima</taxon>
        <taxon>Brachionidae</taxon>
        <taxon>Brachionus</taxon>
    </lineage>
</organism>
<evidence type="ECO:0000313" key="2">
    <source>
        <dbReference type="Proteomes" id="UP000663879"/>
    </source>
</evidence>
<dbReference type="AlphaFoldDB" id="A0A813M9P5"/>
<name>A0A813M9P5_9BILA</name>
<reference evidence="1" key="1">
    <citation type="submission" date="2021-02" db="EMBL/GenBank/DDBJ databases">
        <authorList>
            <person name="Nowell W R."/>
        </authorList>
    </citation>
    <scope>NUCLEOTIDE SEQUENCE</scope>
    <source>
        <strain evidence="1">Ploen Becks lab</strain>
    </source>
</reference>
<proteinExistence type="predicted"/>
<dbReference type="OrthoDB" id="10499982at2759"/>
<protein>
    <submittedName>
        <fullName evidence="1">Uncharacterized protein</fullName>
    </submittedName>
</protein>
<keyword evidence="2" id="KW-1185">Reference proteome</keyword>